<keyword evidence="1" id="KW-0808">Transferase</keyword>
<evidence type="ECO:0000313" key="5">
    <source>
        <dbReference type="EMBL" id="SFF70584.1"/>
    </source>
</evidence>
<dbReference type="OrthoDB" id="9815506at2"/>
<dbReference type="STRING" id="201973.SAMN04488025_10351"/>
<dbReference type="RefSeq" id="WP_092035698.1">
    <property type="nucleotide sequence ID" value="NZ_FOOK01000003.1"/>
</dbReference>
<dbReference type="NCBIfam" id="NF005541">
    <property type="entry name" value="PRK07204.1"/>
    <property type="match status" value="1"/>
</dbReference>
<dbReference type="GO" id="GO:0004315">
    <property type="term" value="F:3-oxoacyl-[acyl-carrier-protein] synthase activity"/>
    <property type="evidence" value="ECO:0007669"/>
    <property type="project" value="InterPro"/>
</dbReference>
<dbReference type="Pfam" id="PF08545">
    <property type="entry name" value="ACP_syn_III"/>
    <property type="match status" value="1"/>
</dbReference>
<dbReference type="GO" id="GO:0006633">
    <property type="term" value="P:fatty acid biosynthetic process"/>
    <property type="evidence" value="ECO:0007669"/>
    <property type="project" value="InterPro"/>
</dbReference>
<evidence type="ECO:0000259" key="4">
    <source>
        <dbReference type="Pfam" id="PF08545"/>
    </source>
</evidence>
<feature type="domain" description="Beta-ketoacyl-[acyl-carrier-protein] synthase III C-terminal" evidence="3">
    <location>
        <begin position="241"/>
        <end position="327"/>
    </location>
</feature>
<gene>
    <name evidence="5" type="ORF">SAMN04488025_10351</name>
</gene>
<accession>A0A1I2KU93</accession>
<keyword evidence="2" id="KW-0012">Acyltransferase</keyword>
<name>A0A1I2KU93_9BACL</name>
<dbReference type="Proteomes" id="UP000198661">
    <property type="component" value="Unassembled WGS sequence"/>
</dbReference>
<dbReference type="CDD" id="cd00830">
    <property type="entry name" value="KAS_III"/>
    <property type="match status" value="1"/>
</dbReference>
<dbReference type="EMBL" id="FOOK01000003">
    <property type="protein sequence ID" value="SFF70584.1"/>
    <property type="molecule type" value="Genomic_DNA"/>
</dbReference>
<dbReference type="InterPro" id="IPR016039">
    <property type="entry name" value="Thiolase-like"/>
</dbReference>
<dbReference type="AlphaFoldDB" id="A0A1I2KU93"/>
<dbReference type="InterPro" id="IPR013747">
    <property type="entry name" value="ACP_syn_III_C"/>
</dbReference>
<evidence type="ECO:0000256" key="2">
    <source>
        <dbReference type="ARBA" id="ARBA00023315"/>
    </source>
</evidence>
<feature type="domain" description="Beta-ketoacyl-[acyl-carrier-protein] synthase III N-terminal" evidence="4">
    <location>
        <begin position="109"/>
        <end position="188"/>
    </location>
</feature>
<dbReference type="SUPFAM" id="SSF53901">
    <property type="entry name" value="Thiolase-like"/>
    <property type="match status" value="1"/>
</dbReference>
<evidence type="ECO:0000256" key="1">
    <source>
        <dbReference type="ARBA" id="ARBA00022679"/>
    </source>
</evidence>
<proteinExistence type="predicted"/>
<evidence type="ECO:0000313" key="6">
    <source>
        <dbReference type="Proteomes" id="UP000198661"/>
    </source>
</evidence>
<dbReference type="InterPro" id="IPR013751">
    <property type="entry name" value="ACP_syn_III_N"/>
</dbReference>
<protein>
    <submittedName>
        <fullName evidence="5">3-oxoacyl-[acyl-carrier-protein] synthase-3</fullName>
    </submittedName>
</protein>
<dbReference type="GO" id="GO:0044550">
    <property type="term" value="P:secondary metabolite biosynthetic process"/>
    <property type="evidence" value="ECO:0007669"/>
    <property type="project" value="TreeGrafter"/>
</dbReference>
<reference evidence="5 6" key="1">
    <citation type="submission" date="2016-10" db="EMBL/GenBank/DDBJ databases">
        <authorList>
            <person name="de Groot N.N."/>
        </authorList>
    </citation>
    <scope>NUCLEOTIDE SEQUENCE [LARGE SCALE GENOMIC DNA]</scope>
    <source>
        <strain evidence="5 6">DSM 44945</strain>
    </source>
</reference>
<dbReference type="Pfam" id="PF08541">
    <property type="entry name" value="ACP_syn_III_C"/>
    <property type="match status" value="1"/>
</dbReference>
<evidence type="ECO:0000259" key="3">
    <source>
        <dbReference type="Pfam" id="PF08541"/>
    </source>
</evidence>
<dbReference type="PANTHER" id="PTHR34069:SF2">
    <property type="entry name" value="BETA-KETOACYL-[ACYL-CARRIER-PROTEIN] SYNTHASE III"/>
    <property type="match status" value="1"/>
</dbReference>
<dbReference type="PANTHER" id="PTHR34069">
    <property type="entry name" value="3-OXOACYL-[ACYL-CARRIER-PROTEIN] SYNTHASE 3"/>
    <property type="match status" value="1"/>
</dbReference>
<dbReference type="Gene3D" id="3.40.47.10">
    <property type="match status" value="1"/>
</dbReference>
<sequence length="329" mass="35542">MERSVQIVSTGKYLPEKIVSSEELDEKLGVPRGWSYEHSLVKTRRYVAEETASEMGALAAEEALKKAGLSIGDIDCIVSVSGTMEQAIPCNAALIHRRLTGGSRPIPAFDINSTCLGFITGLDLISHAIQAGQYRRVLLVASEIASVGLNPDHKKSCVLFSDGAAAAVVQKTDSESPSRILASDMETYSRGAEYIQIRGGGTKHHPRTNPPPEYFLFEMNGSAVYRLVARHLPSFVERLLYRAGVGMEDVDLVIPHQASGLAMELMRKKLAIPKEKFLSILADHGNTIAASLPMALHEALQQGRLHRGSLVMMLGTSAGASLGGVVFVY</sequence>
<organism evidence="5 6">
    <name type="scientific">Planifilum fulgidum</name>
    <dbReference type="NCBI Taxonomy" id="201973"/>
    <lineage>
        <taxon>Bacteria</taxon>
        <taxon>Bacillati</taxon>
        <taxon>Bacillota</taxon>
        <taxon>Bacilli</taxon>
        <taxon>Bacillales</taxon>
        <taxon>Thermoactinomycetaceae</taxon>
        <taxon>Planifilum</taxon>
    </lineage>
</organism>
<keyword evidence="6" id="KW-1185">Reference proteome</keyword>